<dbReference type="EMBL" id="CP009933">
    <property type="protein sequence ID" value="AKA72071.1"/>
    <property type="molecule type" value="Genomic_DNA"/>
</dbReference>
<keyword evidence="3" id="KW-0479">Metal-binding</keyword>
<dbReference type="GO" id="GO:0051539">
    <property type="term" value="F:4 iron, 4 sulfur cluster binding"/>
    <property type="evidence" value="ECO:0007669"/>
    <property type="project" value="UniProtKB-KW"/>
</dbReference>
<dbReference type="GO" id="GO:0010181">
    <property type="term" value="F:FMN binding"/>
    <property type="evidence" value="ECO:0007669"/>
    <property type="project" value="InterPro"/>
</dbReference>
<dbReference type="AlphaFoldDB" id="A0A0E3GSH3"/>
<dbReference type="SUPFAM" id="SSF142984">
    <property type="entry name" value="Nqo1 middle domain-like"/>
    <property type="match status" value="1"/>
</dbReference>
<dbReference type="PANTHER" id="PTHR43578">
    <property type="entry name" value="NADH-QUINONE OXIDOREDUCTASE SUBUNIT F"/>
    <property type="match status" value="1"/>
</dbReference>
<evidence type="ECO:0000256" key="2">
    <source>
        <dbReference type="ARBA" id="ARBA00022485"/>
    </source>
</evidence>
<evidence type="ECO:0000313" key="7">
    <source>
        <dbReference type="EMBL" id="AKA72071.1"/>
    </source>
</evidence>
<dbReference type="FunFam" id="3.40.50.11540:FF:000001">
    <property type="entry name" value="NADH dehydrogenase [ubiquinone] flavoprotein 1, mitochondrial"/>
    <property type="match status" value="1"/>
</dbReference>
<dbReference type="HOGENOM" id="CLU_014881_3_2_9"/>
<keyword evidence="8" id="KW-1185">Reference proteome</keyword>
<reference evidence="7 8" key="1">
    <citation type="journal article" date="2015" name="J. Biotechnol.">
        <title>Complete genome sequence of a malodorant-producing acetogen, Clostridium scatologenes ATCC 25775(T).</title>
        <authorList>
            <person name="Zhu Z."/>
            <person name="Guo T."/>
            <person name="Zheng H."/>
            <person name="Song T."/>
            <person name="Ouyang P."/>
            <person name="Xie J."/>
        </authorList>
    </citation>
    <scope>NUCLEOTIDE SEQUENCE [LARGE SCALE GENOMIC DNA]</scope>
    <source>
        <strain evidence="7 8">ATCC 25775</strain>
    </source>
</reference>
<dbReference type="CDD" id="cd02980">
    <property type="entry name" value="TRX_Fd_family"/>
    <property type="match status" value="1"/>
</dbReference>
<dbReference type="PROSITE" id="PS00645">
    <property type="entry name" value="COMPLEX1_51K_2"/>
    <property type="match status" value="1"/>
</dbReference>
<dbReference type="InterPro" id="IPR037225">
    <property type="entry name" value="Nuo51_FMN-bd_sf"/>
</dbReference>
<feature type="domain" description="4Fe-4S ferredoxin-type" evidence="6">
    <location>
        <begin position="574"/>
        <end position="601"/>
    </location>
</feature>
<dbReference type="Gene3D" id="3.40.30.10">
    <property type="entry name" value="Glutaredoxin"/>
    <property type="match status" value="1"/>
</dbReference>
<dbReference type="InterPro" id="IPR001949">
    <property type="entry name" value="NADH-UbQ_OxRdtase_51kDa_CS"/>
</dbReference>
<dbReference type="Pfam" id="PF01257">
    <property type="entry name" value="2Fe-2S_thioredx"/>
    <property type="match status" value="1"/>
</dbReference>
<proteinExistence type="inferred from homology"/>
<keyword evidence="5" id="KW-0411">Iron-sulfur</keyword>
<dbReference type="GO" id="GO:0008137">
    <property type="term" value="F:NADH dehydrogenase (ubiquinone) activity"/>
    <property type="evidence" value="ECO:0007669"/>
    <property type="project" value="InterPro"/>
</dbReference>
<keyword evidence="4" id="KW-0408">Iron</keyword>
<dbReference type="Gene3D" id="6.10.250.1450">
    <property type="match status" value="1"/>
</dbReference>
<dbReference type="GO" id="GO:0046872">
    <property type="term" value="F:metal ion binding"/>
    <property type="evidence" value="ECO:0007669"/>
    <property type="project" value="UniProtKB-KW"/>
</dbReference>
<accession>A0A0E3GSH3</accession>
<dbReference type="InterPro" id="IPR037207">
    <property type="entry name" value="Nuop51_4Fe4S-bd_sf"/>
</dbReference>
<dbReference type="InterPro" id="IPR019554">
    <property type="entry name" value="Soluble_ligand-bd"/>
</dbReference>
<dbReference type="Proteomes" id="UP000033115">
    <property type="component" value="Chromosome"/>
</dbReference>
<dbReference type="SUPFAM" id="SSF52833">
    <property type="entry name" value="Thioredoxin-like"/>
    <property type="match status" value="1"/>
</dbReference>
<dbReference type="Pfam" id="PF01512">
    <property type="entry name" value="Complex1_51K"/>
    <property type="match status" value="1"/>
</dbReference>
<dbReference type="Gene3D" id="1.20.1440.230">
    <property type="entry name" value="NADH-ubiquinone oxidoreductase 51kDa subunit, iron-sulphur binding domain"/>
    <property type="match status" value="1"/>
</dbReference>
<dbReference type="SUPFAM" id="SSF140490">
    <property type="entry name" value="Nqo1C-terminal domain-like"/>
    <property type="match status" value="1"/>
</dbReference>
<dbReference type="Gene3D" id="3.10.20.600">
    <property type="match status" value="1"/>
</dbReference>
<evidence type="ECO:0000256" key="3">
    <source>
        <dbReference type="ARBA" id="ARBA00022723"/>
    </source>
</evidence>
<comment type="similarity">
    <text evidence="1">Belongs to the complex I 51 kDa subunit family.</text>
</comment>
<dbReference type="PROSITE" id="PS51379">
    <property type="entry name" value="4FE4S_FER_2"/>
    <property type="match status" value="2"/>
</dbReference>
<organism evidence="7 8">
    <name type="scientific">Clostridium scatologenes</name>
    <dbReference type="NCBI Taxonomy" id="1548"/>
    <lineage>
        <taxon>Bacteria</taxon>
        <taxon>Bacillati</taxon>
        <taxon>Bacillota</taxon>
        <taxon>Clostridia</taxon>
        <taxon>Eubacteriales</taxon>
        <taxon>Clostridiaceae</taxon>
        <taxon>Clostridium</taxon>
    </lineage>
</organism>
<dbReference type="SUPFAM" id="SSF54862">
    <property type="entry name" value="4Fe-4S ferredoxins"/>
    <property type="match status" value="1"/>
</dbReference>
<dbReference type="RefSeq" id="WP_029163348.1">
    <property type="nucleotide sequence ID" value="NZ_CP009933.1"/>
</dbReference>
<evidence type="ECO:0000259" key="6">
    <source>
        <dbReference type="PROSITE" id="PS51379"/>
    </source>
</evidence>
<dbReference type="InterPro" id="IPR019575">
    <property type="entry name" value="Nuop51_4Fe4S-bd"/>
</dbReference>
<dbReference type="Gene3D" id="3.40.50.11540">
    <property type="entry name" value="NADH-ubiquinone oxidoreductase 51kDa subunit"/>
    <property type="match status" value="1"/>
</dbReference>
<dbReference type="KEGG" id="csq:CSCA_4946"/>
<protein>
    <submittedName>
        <fullName evidence="7">NADH dehydrogenase (Quinone)</fullName>
    </submittedName>
</protein>
<dbReference type="InterPro" id="IPR011538">
    <property type="entry name" value="Nuo51_FMN-bd"/>
</dbReference>
<dbReference type="Pfam" id="PF12838">
    <property type="entry name" value="Fer4_7"/>
    <property type="match status" value="1"/>
</dbReference>
<dbReference type="FunFam" id="1.20.1440.230:FF:000001">
    <property type="entry name" value="Mitochondrial NADH dehydrogenase flavoprotein 1"/>
    <property type="match status" value="1"/>
</dbReference>
<gene>
    <name evidence="7" type="ORF">CSCA_4946</name>
</gene>
<dbReference type="SMART" id="SM00928">
    <property type="entry name" value="NADH_4Fe-4S"/>
    <property type="match status" value="1"/>
</dbReference>
<name>A0A0E3GSH3_CLOSL</name>
<dbReference type="Pfam" id="PF10531">
    <property type="entry name" value="SLBB"/>
    <property type="match status" value="1"/>
</dbReference>
<evidence type="ECO:0000313" key="8">
    <source>
        <dbReference type="Proteomes" id="UP000033115"/>
    </source>
</evidence>
<dbReference type="InterPro" id="IPR036249">
    <property type="entry name" value="Thioredoxin-like_sf"/>
</dbReference>
<evidence type="ECO:0000256" key="4">
    <source>
        <dbReference type="ARBA" id="ARBA00023004"/>
    </source>
</evidence>
<evidence type="ECO:0000256" key="5">
    <source>
        <dbReference type="ARBA" id="ARBA00023014"/>
    </source>
</evidence>
<sequence length="601" mass="65829">MSNKKTVNVCCGAGCLAKHSMEVFEELKKKVAELGANAEVKTEVKLKATGCDGLCEKGPVIKIYPDDIAYFKVKVEDVEDVVKKTLMNGEIIEKLLYFETSTKQRLRNHKQSEFCKRQNKIALRNVGEIDPTVIEDYIERGGYKALKKVLSEMKPEDVLKEVGDSGLRGRGGAGFPTARKWQTAAQINTTPKYVVCNGDEGDPGAFMDRSIMEGDPHSVIEGMTICAYAVGGSLGFAYIRDEYGLAVENMQKAIDVARERGLLGKNILDTDFSFDIQIVRGGGAFVCGESTALMSSIEGMVGEPRAKYIHTTEKGLWGQPTVLNNVETWANIPIILEKGGDWYHSIGSMEKSKGTKVFSLVGKVKNTGLVEVPMGTTLREIIYDIGGGVLNDRKFKAVQIGGPSGGCLPEEYLDLPVDYDTLTKADSMMGSGGMIVMDDRTCIVDVTRYYLSFLAEESCGKCVPCREGVKRMLEILTDICNGEGREGDIEELLEICSMAKDAALCSLGKSAPNPVVASIRYFRDEFEEHIRNKRCRAGVCKKLTTFVIDADKCKGCGMCSKNCAVDAITGDVKKPHVIDDDKCVRCGNCMNICKFDAVKVK</sequence>
<evidence type="ECO:0000256" key="1">
    <source>
        <dbReference type="ARBA" id="ARBA00007523"/>
    </source>
</evidence>
<dbReference type="PANTHER" id="PTHR43578:SF3">
    <property type="entry name" value="NADH-QUINONE OXIDOREDUCTASE SUBUNIT F"/>
    <property type="match status" value="1"/>
</dbReference>
<dbReference type="InterPro" id="IPR017896">
    <property type="entry name" value="4Fe4S_Fe-S-bd"/>
</dbReference>
<dbReference type="Gene3D" id="3.30.70.20">
    <property type="match status" value="1"/>
</dbReference>
<dbReference type="SUPFAM" id="SSF142019">
    <property type="entry name" value="Nqo1 FMN-binding domain-like"/>
    <property type="match status" value="1"/>
</dbReference>
<keyword evidence="2" id="KW-0004">4Fe-4S</keyword>
<feature type="domain" description="4Fe-4S ferredoxin-type" evidence="6">
    <location>
        <begin position="544"/>
        <end position="573"/>
    </location>
</feature>
<dbReference type="Pfam" id="PF10589">
    <property type="entry name" value="NADH_4Fe-4S"/>
    <property type="match status" value="1"/>
</dbReference>
<dbReference type="STRING" id="1548.CSCA_4946"/>